<evidence type="ECO:0000313" key="2">
    <source>
        <dbReference type="Proteomes" id="UP001497382"/>
    </source>
</evidence>
<protein>
    <submittedName>
        <fullName evidence="1">Uncharacterized protein</fullName>
    </submittedName>
</protein>
<dbReference type="EMBL" id="CAXIEN010000016">
    <property type="protein sequence ID" value="CAL1265144.1"/>
    <property type="molecule type" value="Genomic_DNA"/>
</dbReference>
<evidence type="ECO:0000313" key="1">
    <source>
        <dbReference type="EMBL" id="CAL1265144.1"/>
    </source>
</evidence>
<comment type="caution">
    <text evidence="1">The sequence shown here is derived from an EMBL/GenBank/DDBJ whole genome shotgun (WGS) entry which is preliminary data.</text>
</comment>
<keyword evidence="2" id="KW-1185">Reference proteome</keyword>
<accession>A0AAV1Z270</accession>
<sequence length="48" mass="5663">MEAENISDGKKIIRFIWIEEGSQMKKSLKVMSKTNRPMIIQLVHLPHR</sequence>
<dbReference type="AlphaFoldDB" id="A0AAV1Z270"/>
<proteinExistence type="predicted"/>
<organism evidence="1 2">
    <name type="scientific">Larinioides sclopetarius</name>
    <dbReference type="NCBI Taxonomy" id="280406"/>
    <lineage>
        <taxon>Eukaryota</taxon>
        <taxon>Metazoa</taxon>
        <taxon>Ecdysozoa</taxon>
        <taxon>Arthropoda</taxon>
        <taxon>Chelicerata</taxon>
        <taxon>Arachnida</taxon>
        <taxon>Araneae</taxon>
        <taxon>Araneomorphae</taxon>
        <taxon>Entelegynae</taxon>
        <taxon>Araneoidea</taxon>
        <taxon>Araneidae</taxon>
        <taxon>Larinioides</taxon>
    </lineage>
</organism>
<gene>
    <name evidence="1" type="ORF">LARSCL_LOCUS2363</name>
</gene>
<name>A0AAV1Z270_9ARAC</name>
<reference evidence="1 2" key="1">
    <citation type="submission" date="2024-04" db="EMBL/GenBank/DDBJ databases">
        <authorList>
            <person name="Rising A."/>
            <person name="Reimegard J."/>
            <person name="Sonavane S."/>
            <person name="Akerstrom W."/>
            <person name="Nylinder S."/>
            <person name="Hedman E."/>
            <person name="Kallberg Y."/>
        </authorList>
    </citation>
    <scope>NUCLEOTIDE SEQUENCE [LARGE SCALE GENOMIC DNA]</scope>
</reference>
<dbReference type="Proteomes" id="UP001497382">
    <property type="component" value="Unassembled WGS sequence"/>
</dbReference>